<sequence>MEGRLRKDVLPRTAQFLWKGLHNAHRIGKYWTHIPECEDRAMCKDCEVMEDLEHILVQCKSPGQEIIWKAAESLLLEKEPHWPEVSLGTILGCGLAEFRDDGDKPKRGTQRLYRILMSASAYLIWRLRNDRAPATEEEIINKWKYAVNQRLQVDRTLENRPSRGKRPALAPQLVLDTYEQSLPTDWLREPRVLVGSRINQGGCIDILGINARVWCGGSRLVKTDKPFKGPFSALNGHLPGVLHDLMLYYEIILSKPGSRWKGTNRVLYLVRPTGLPLYRLN</sequence>
<organism evidence="1 2">
    <name type="scientific">Mycena rosella</name>
    <name type="common">Pink bonnet</name>
    <name type="synonym">Agaricus rosellus</name>
    <dbReference type="NCBI Taxonomy" id="1033263"/>
    <lineage>
        <taxon>Eukaryota</taxon>
        <taxon>Fungi</taxon>
        <taxon>Dikarya</taxon>
        <taxon>Basidiomycota</taxon>
        <taxon>Agaricomycotina</taxon>
        <taxon>Agaricomycetes</taxon>
        <taxon>Agaricomycetidae</taxon>
        <taxon>Agaricales</taxon>
        <taxon>Marasmiineae</taxon>
        <taxon>Mycenaceae</taxon>
        <taxon>Mycena</taxon>
    </lineage>
</organism>
<evidence type="ECO:0000313" key="2">
    <source>
        <dbReference type="Proteomes" id="UP001221757"/>
    </source>
</evidence>
<gene>
    <name evidence="1" type="ORF">B0H17DRAFT_1274165</name>
</gene>
<keyword evidence="2" id="KW-1185">Reference proteome</keyword>
<name>A0AAD7GZB5_MYCRO</name>
<dbReference type="AlphaFoldDB" id="A0AAD7GZB5"/>
<proteinExistence type="predicted"/>
<dbReference type="EMBL" id="JARKIE010000004">
    <property type="protein sequence ID" value="KAJ7708350.1"/>
    <property type="molecule type" value="Genomic_DNA"/>
</dbReference>
<evidence type="ECO:0008006" key="3">
    <source>
        <dbReference type="Google" id="ProtNLM"/>
    </source>
</evidence>
<comment type="caution">
    <text evidence="1">The sequence shown here is derived from an EMBL/GenBank/DDBJ whole genome shotgun (WGS) entry which is preliminary data.</text>
</comment>
<dbReference type="Proteomes" id="UP001221757">
    <property type="component" value="Unassembled WGS sequence"/>
</dbReference>
<protein>
    <recommendedName>
        <fullName evidence="3">Reverse transcriptase zinc-binding domain-containing protein</fullName>
    </recommendedName>
</protein>
<accession>A0AAD7GZB5</accession>
<reference evidence="1" key="1">
    <citation type="submission" date="2023-03" db="EMBL/GenBank/DDBJ databases">
        <title>Massive genome expansion in bonnet fungi (Mycena s.s.) driven by repeated elements and novel gene families across ecological guilds.</title>
        <authorList>
            <consortium name="Lawrence Berkeley National Laboratory"/>
            <person name="Harder C.B."/>
            <person name="Miyauchi S."/>
            <person name="Viragh M."/>
            <person name="Kuo A."/>
            <person name="Thoen E."/>
            <person name="Andreopoulos B."/>
            <person name="Lu D."/>
            <person name="Skrede I."/>
            <person name="Drula E."/>
            <person name="Henrissat B."/>
            <person name="Morin E."/>
            <person name="Kohler A."/>
            <person name="Barry K."/>
            <person name="LaButti K."/>
            <person name="Morin E."/>
            <person name="Salamov A."/>
            <person name="Lipzen A."/>
            <person name="Mereny Z."/>
            <person name="Hegedus B."/>
            <person name="Baldrian P."/>
            <person name="Stursova M."/>
            <person name="Weitz H."/>
            <person name="Taylor A."/>
            <person name="Grigoriev I.V."/>
            <person name="Nagy L.G."/>
            <person name="Martin F."/>
            <person name="Kauserud H."/>
        </authorList>
    </citation>
    <scope>NUCLEOTIDE SEQUENCE</scope>
    <source>
        <strain evidence="1">CBHHK067</strain>
    </source>
</reference>
<evidence type="ECO:0000313" key="1">
    <source>
        <dbReference type="EMBL" id="KAJ7708350.1"/>
    </source>
</evidence>